<comment type="similarity">
    <text evidence="2 7">Belongs to the DMRL synthase family.</text>
</comment>
<dbReference type="Gene3D" id="3.40.50.960">
    <property type="entry name" value="Lumazine/riboflavin synthase"/>
    <property type="match status" value="1"/>
</dbReference>
<feature type="binding site" evidence="7">
    <location>
        <begin position="92"/>
        <end position="93"/>
    </location>
    <ligand>
        <name>(2S)-2-hydroxy-3-oxobutyl phosphate</name>
        <dbReference type="ChEBI" id="CHEBI:58830"/>
    </ligand>
</feature>
<evidence type="ECO:0000256" key="2">
    <source>
        <dbReference type="ARBA" id="ARBA00007424"/>
    </source>
</evidence>
<dbReference type="CDD" id="cd09209">
    <property type="entry name" value="Lumazine_synthase-I"/>
    <property type="match status" value="1"/>
</dbReference>
<dbReference type="RefSeq" id="WP_128561568.1">
    <property type="nucleotide sequence ID" value="NZ_BPQH01000001.1"/>
</dbReference>
<dbReference type="PANTHER" id="PTHR21058:SF0">
    <property type="entry name" value="6,7-DIMETHYL-8-RIBITYLLUMAZINE SYNTHASE"/>
    <property type="match status" value="1"/>
</dbReference>
<dbReference type="EMBL" id="BPQH01000001">
    <property type="protein sequence ID" value="GJD47376.1"/>
    <property type="molecule type" value="Genomic_DNA"/>
</dbReference>
<evidence type="ECO:0000256" key="1">
    <source>
        <dbReference type="ARBA" id="ARBA00004917"/>
    </source>
</evidence>
<dbReference type="NCBIfam" id="TIGR00114">
    <property type="entry name" value="lumazine-synth"/>
    <property type="match status" value="1"/>
</dbReference>
<feature type="binding site" evidence="7">
    <location>
        <position position="120"/>
    </location>
    <ligand>
        <name>5-amino-6-(D-ribitylamino)uracil</name>
        <dbReference type="ChEBI" id="CHEBI:15934"/>
    </ligand>
</feature>
<sequence>MVTPRRDSGRDRPSLTGARVLIVEARYYEDIADELLSGARAVLSAAGAEAVVATVPGALEVPQAVAILLEAAARARKPYDAVVALGCVIRGETGHYDIVAGESARALMDLSVMLRLPLGNGILTVETEAQALARARVAEMNKGGGAAEAALAVLALRRAEDAERQDRTIGFAPRRDPEKA</sequence>
<feature type="binding site" evidence="7">
    <location>
        <begin position="87"/>
        <end position="89"/>
    </location>
    <ligand>
        <name>5-amino-6-(D-ribitylamino)uracil</name>
        <dbReference type="ChEBI" id="CHEBI:15934"/>
    </ligand>
</feature>
<comment type="pathway">
    <text evidence="1 7">Cofactor biosynthesis; riboflavin biosynthesis; riboflavin from 2-hydroxy-3-oxobutyl phosphate and 5-amino-6-(D-ribitylamino)uracil: step 1/2.</text>
</comment>
<reference evidence="9" key="2">
    <citation type="submission" date="2021-08" db="EMBL/GenBank/DDBJ databases">
        <authorList>
            <person name="Tani A."/>
            <person name="Ola A."/>
            <person name="Ogura Y."/>
            <person name="Katsura K."/>
            <person name="Hayashi T."/>
        </authorList>
    </citation>
    <scope>NUCLEOTIDE SEQUENCE</scope>
    <source>
        <strain evidence="9">KCTC 52305</strain>
    </source>
</reference>
<organism evidence="9 10">
    <name type="scientific">Methylobacterium crusticola</name>
    <dbReference type="NCBI Taxonomy" id="1697972"/>
    <lineage>
        <taxon>Bacteria</taxon>
        <taxon>Pseudomonadati</taxon>
        <taxon>Pseudomonadota</taxon>
        <taxon>Alphaproteobacteria</taxon>
        <taxon>Hyphomicrobiales</taxon>
        <taxon>Methylobacteriaceae</taxon>
        <taxon>Methylobacterium</taxon>
    </lineage>
</organism>
<evidence type="ECO:0000256" key="8">
    <source>
        <dbReference type="SAM" id="MobiDB-lite"/>
    </source>
</evidence>
<reference evidence="9" key="1">
    <citation type="journal article" date="2021" name="Front. Microbiol.">
        <title>Comprehensive Comparative Genomics and Phenotyping of Methylobacterium Species.</title>
        <authorList>
            <person name="Alessa O."/>
            <person name="Ogura Y."/>
            <person name="Fujitani Y."/>
            <person name="Takami H."/>
            <person name="Hayashi T."/>
            <person name="Sahin N."/>
            <person name="Tani A."/>
        </authorList>
    </citation>
    <scope>NUCLEOTIDE SEQUENCE</scope>
    <source>
        <strain evidence="9">KCTC 52305</strain>
    </source>
</reference>
<name>A0ABQ4QRP8_9HYPH</name>
<evidence type="ECO:0000313" key="9">
    <source>
        <dbReference type="EMBL" id="GJD47376.1"/>
    </source>
</evidence>
<keyword evidence="5 7" id="KW-0808">Transferase</keyword>
<comment type="catalytic activity">
    <reaction evidence="6 7">
        <text>(2S)-2-hydroxy-3-oxobutyl phosphate + 5-amino-6-(D-ribitylamino)uracil = 6,7-dimethyl-8-(1-D-ribityl)lumazine + phosphate + 2 H2O + H(+)</text>
        <dbReference type="Rhea" id="RHEA:26152"/>
        <dbReference type="ChEBI" id="CHEBI:15377"/>
        <dbReference type="ChEBI" id="CHEBI:15378"/>
        <dbReference type="ChEBI" id="CHEBI:15934"/>
        <dbReference type="ChEBI" id="CHEBI:43474"/>
        <dbReference type="ChEBI" id="CHEBI:58201"/>
        <dbReference type="ChEBI" id="CHEBI:58830"/>
        <dbReference type="EC" id="2.5.1.78"/>
    </reaction>
</comment>
<evidence type="ECO:0000256" key="6">
    <source>
        <dbReference type="ARBA" id="ARBA00048785"/>
    </source>
</evidence>
<feature type="active site" description="Proton donor" evidence="7">
    <location>
        <position position="95"/>
    </location>
</feature>
<comment type="caution">
    <text evidence="9">The sequence shown here is derived from an EMBL/GenBank/DDBJ whole genome shotgun (WGS) entry which is preliminary data.</text>
</comment>
<feature type="binding site" evidence="7">
    <location>
        <begin position="58"/>
        <end position="60"/>
    </location>
    <ligand>
        <name>5-amino-6-(D-ribitylamino)uracil</name>
        <dbReference type="ChEBI" id="CHEBI:15934"/>
    </ligand>
</feature>
<comment type="function">
    <text evidence="7">Catalyzes the formation of 6,7-dimethyl-8-ribityllumazine by condensation of 5-amino-6-(D-ribitylamino)uracil with 3,4-dihydroxy-2-butanone 4-phosphate. This is the penultimate step in the biosynthesis of riboflavin.</text>
</comment>
<dbReference type="EC" id="2.5.1.78" evidence="3 7"/>
<keyword evidence="4 7" id="KW-0686">Riboflavin biosynthesis</keyword>
<evidence type="ECO:0000256" key="7">
    <source>
        <dbReference type="HAMAP-Rule" id="MF_00178"/>
    </source>
</evidence>
<accession>A0ABQ4QRP8</accession>
<evidence type="ECO:0000313" key="10">
    <source>
        <dbReference type="Proteomes" id="UP001055167"/>
    </source>
</evidence>
<gene>
    <name evidence="7 9" type="primary">ribH</name>
    <name evidence="9" type="ORF">OPKNFCMD_0082</name>
</gene>
<feature type="binding site" evidence="7">
    <location>
        <position position="134"/>
    </location>
    <ligand>
        <name>(2S)-2-hydroxy-3-oxobutyl phosphate</name>
        <dbReference type="ChEBI" id="CHEBI:58830"/>
    </ligand>
</feature>
<dbReference type="Pfam" id="PF00885">
    <property type="entry name" value="DMRL_synthase"/>
    <property type="match status" value="1"/>
</dbReference>
<dbReference type="InterPro" id="IPR034964">
    <property type="entry name" value="LS"/>
</dbReference>
<dbReference type="InterPro" id="IPR036467">
    <property type="entry name" value="LS/RS_sf"/>
</dbReference>
<dbReference type="PANTHER" id="PTHR21058">
    <property type="entry name" value="6,7-DIMETHYL-8-RIBITYLLUMAZINE SYNTHASE DMRL SYNTHASE LUMAZINE SYNTHASE"/>
    <property type="match status" value="1"/>
</dbReference>
<feature type="region of interest" description="Disordered" evidence="8">
    <location>
        <begin position="160"/>
        <end position="180"/>
    </location>
</feature>
<protein>
    <recommendedName>
        <fullName evidence="3 7">6,7-dimethyl-8-ribityllumazine synthase</fullName>
        <shortName evidence="7">DMRL synthase</shortName>
        <shortName evidence="7">LS</shortName>
        <shortName evidence="7">Lumazine synthase</shortName>
        <ecNumber evidence="3 7">2.5.1.78</ecNumber>
    </recommendedName>
</protein>
<evidence type="ECO:0000256" key="5">
    <source>
        <dbReference type="ARBA" id="ARBA00022679"/>
    </source>
</evidence>
<evidence type="ECO:0000256" key="4">
    <source>
        <dbReference type="ARBA" id="ARBA00022619"/>
    </source>
</evidence>
<proteinExistence type="inferred from homology"/>
<dbReference type="SUPFAM" id="SSF52121">
    <property type="entry name" value="Lumazine synthase"/>
    <property type="match status" value="1"/>
</dbReference>
<keyword evidence="10" id="KW-1185">Reference proteome</keyword>
<evidence type="ECO:0000256" key="3">
    <source>
        <dbReference type="ARBA" id="ARBA00012664"/>
    </source>
</evidence>
<feature type="binding site" evidence="7">
    <location>
        <position position="27"/>
    </location>
    <ligand>
        <name>5-amino-6-(D-ribitylamino)uracil</name>
        <dbReference type="ChEBI" id="CHEBI:15934"/>
    </ligand>
</feature>
<dbReference type="HAMAP" id="MF_00178">
    <property type="entry name" value="Lumazine_synth"/>
    <property type="match status" value="1"/>
</dbReference>
<dbReference type="InterPro" id="IPR002180">
    <property type="entry name" value="LS/RS"/>
</dbReference>
<dbReference type="Proteomes" id="UP001055167">
    <property type="component" value="Unassembled WGS sequence"/>
</dbReference>